<reference evidence="2" key="1">
    <citation type="submission" date="2022-05" db="EMBL/GenBank/DDBJ databases">
        <title>The Musa troglodytarum L. genome provides insights into the mechanism of non-climacteric behaviour and enrichment of carotenoids.</title>
        <authorList>
            <person name="Wang J."/>
        </authorList>
    </citation>
    <scope>NUCLEOTIDE SEQUENCE</scope>
    <source>
        <tissue evidence="2">Leaf</tissue>
    </source>
</reference>
<dbReference type="Proteomes" id="UP001055439">
    <property type="component" value="Chromosome 2"/>
</dbReference>
<dbReference type="EMBL" id="CP097504">
    <property type="protein sequence ID" value="URD89894.1"/>
    <property type="molecule type" value="Genomic_DNA"/>
</dbReference>
<dbReference type="AlphaFoldDB" id="A0A9E7JRE4"/>
<evidence type="ECO:0000313" key="3">
    <source>
        <dbReference type="Proteomes" id="UP001055439"/>
    </source>
</evidence>
<gene>
    <name evidence="2" type="ORF">MUK42_36009</name>
</gene>
<feature type="region of interest" description="Disordered" evidence="1">
    <location>
        <begin position="112"/>
        <end position="137"/>
    </location>
</feature>
<evidence type="ECO:0000313" key="2">
    <source>
        <dbReference type="EMBL" id="URD89894.1"/>
    </source>
</evidence>
<accession>A0A9E7JRE4</accession>
<sequence>MKYKIAFRSDPIRLLRLGALWSSPLKIWRTLIWSLSPWSSSLLRDLCAISSGDDDGGGYSRNQAKVDDRIDGRRRRRRLLKDVEPVKQCIRIQLLHSEPGASLLSQVKCIPPPSTPSATGHSPAHTAAADPLDEPPDILLMSHTEFASSNKRQKVVFAYP</sequence>
<protein>
    <submittedName>
        <fullName evidence="2">Uncharacterized protein</fullName>
    </submittedName>
</protein>
<organism evidence="2 3">
    <name type="scientific">Musa troglodytarum</name>
    <name type="common">fe'i banana</name>
    <dbReference type="NCBI Taxonomy" id="320322"/>
    <lineage>
        <taxon>Eukaryota</taxon>
        <taxon>Viridiplantae</taxon>
        <taxon>Streptophyta</taxon>
        <taxon>Embryophyta</taxon>
        <taxon>Tracheophyta</taxon>
        <taxon>Spermatophyta</taxon>
        <taxon>Magnoliopsida</taxon>
        <taxon>Liliopsida</taxon>
        <taxon>Zingiberales</taxon>
        <taxon>Musaceae</taxon>
        <taxon>Musa</taxon>
    </lineage>
</organism>
<evidence type="ECO:0000256" key="1">
    <source>
        <dbReference type="SAM" id="MobiDB-lite"/>
    </source>
</evidence>
<proteinExistence type="predicted"/>
<keyword evidence="3" id="KW-1185">Reference proteome</keyword>
<name>A0A9E7JRE4_9LILI</name>